<gene>
    <name evidence="9" type="ORF">NCGR_LOCUS40881</name>
</gene>
<keyword evidence="10" id="KW-1185">Reference proteome</keyword>
<dbReference type="PANTHER" id="PTHR47967:SF30">
    <property type="entry name" value="PEPTIDASE A1 DOMAIN-CONTAINING PROTEIN"/>
    <property type="match status" value="1"/>
</dbReference>
<feature type="active site" evidence="6">
    <location>
        <position position="100"/>
    </location>
</feature>
<reference evidence="9" key="1">
    <citation type="submission" date="2020-10" db="EMBL/GenBank/DDBJ databases">
        <authorList>
            <person name="Han B."/>
            <person name="Lu T."/>
            <person name="Zhao Q."/>
            <person name="Huang X."/>
            <person name="Zhao Y."/>
        </authorList>
    </citation>
    <scope>NUCLEOTIDE SEQUENCE</scope>
</reference>
<dbReference type="Gene3D" id="2.40.70.10">
    <property type="entry name" value="Acid Proteases"/>
    <property type="match status" value="3"/>
</dbReference>
<dbReference type="InterPro" id="IPR032799">
    <property type="entry name" value="TAXi_C"/>
</dbReference>
<dbReference type="GO" id="GO:0004190">
    <property type="term" value="F:aspartic-type endopeptidase activity"/>
    <property type="evidence" value="ECO:0007669"/>
    <property type="project" value="UniProtKB-KW"/>
</dbReference>
<evidence type="ECO:0000259" key="8">
    <source>
        <dbReference type="PROSITE" id="PS51767"/>
    </source>
</evidence>
<protein>
    <recommendedName>
        <fullName evidence="8">Peptidase A1 domain-containing protein</fullName>
    </recommendedName>
</protein>
<name>A0A811Q9R2_9POAL</name>
<dbReference type="GO" id="GO:0005576">
    <property type="term" value="C:extracellular region"/>
    <property type="evidence" value="ECO:0007669"/>
    <property type="project" value="TreeGrafter"/>
</dbReference>
<comment type="caution">
    <text evidence="9">The sequence shown here is derived from an EMBL/GenBank/DDBJ whole genome shotgun (WGS) entry which is preliminary data.</text>
</comment>
<keyword evidence="5" id="KW-0325">Glycoprotein</keyword>
<dbReference type="PRINTS" id="PR00792">
    <property type="entry name" value="PEPSIN"/>
</dbReference>
<evidence type="ECO:0000256" key="6">
    <source>
        <dbReference type="PIRSR" id="PIRSR601461-1"/>
    </source>
</evidence>
<dbReference type="SUPFAM" id="SSF50630">
    <property type="entry name" value="Acid proteases"/>
    <property type="match status" value="1"/>
</dbReference>
<evidence type="ECO:0000256" key="5">
    <source>
        <dbReference type="ARBA" id="ARBA00023180"/>
    </source>
</evidence>
<feature type="domain" description="Peptidase A1" evidence="8">
    <location>
        <begin position="82"/>
        <end position="362"/>
    </location>
</feature>
<accession>A0A811Q9R2</accession>
<evidence type="ECO:0000256" key="4">
    <source>
        <dbReference type="ARBA" id="ARBA00022801"/>
    </source>
</evidence>
<dbReference type="InterPro" id="IPR032861">
    <property type="entry name" value="TAXi_N"/>
</dbReference>
<evidence type="ECO:0000256" key="2">
    <source>
        <dbReference type="ARBA" id="ARBA00022670"/>
    </source>
</evidence>
<evidence type="ECO:0000313" key="10">
    <source>
        <dbReference type="Proteomes" id="UP000604825"/>
    </source>
</evidence>
<feature type="signal peptide" evidence="7">
    <location>
        <begin position="1"/>
        <end position="23"/>
    </location>
</feature>
<dbReference type="InterPro" id="IPR051708">
    <property type="entry name" value="Plant_Aspart_Prot_A1"/>
</dbReference>
<comment type="similarity">
    <text evidence="1">Belongs to the peptidase A1 family.</text>
</comment>
<dbReference type="PANTHER" id="PTHR47967">
    <property type="entry name" value="OS07G0603500 PROTEIN-RELATED"/>
    <property type="match status" value="1"/>
</dbReference>
<evidence type="ECO:0000256" key="3">
    <source>
        <dbReference type="ARBA" id="ARBA00022750"/>
    </source>
</evidence>
<feature type="chain" id="PRO_5032532033" description="Peptidase A1 domain-containing protein" evidence="7">
    <location>
        <begin position="24"/>
        <end position="362"/>
    </location>
</feature>
<sequence length="362" mass="38559">MAAKMSLLAFMIFSFHLAPRAYAERQGFRATMIRCTDTTASFKQAARQSHHRLSMLSSRLDKASSHANAETPLRMEGGGGAYDMELSIGTPPQKLTALADTGSDLIWTKCGPCASCTPQGSPSYYPNMSSTFSKLPCSDRLCAALQSESSAANCSDGGPECDCRYSYGVERDLHHYTQGFLGSETLALAEDDYGRSSGLVGLGRGQLSLVSQLNAGTFSYCLTSNASKASPLLFGSLANLTGSGVQSTRLLPYRYSIFYAVNLQNISIVSATTPGPGADGVVFDSGTTVTFLAEPAYTLAKAAVLPQVNLTRAADRDGFEACYENPGNGSVMEEAVPSMVLNFDGADMVSRWRTTSLTWTTA</sequence>
<keyword evidence="2" id="KW-0645">Protease</keyword>
<dbReference type="AlphaFoldDB" id="A0A811Q9R2"/>
<dbReference type="InterPro" id="IPR033121">
    <property type="entry name" value="PEPTIDASE_A1"/>
</dbReference>
<evidence type="ECO:0000256" key="7">
    <source>
        <dbReference type="SAM" id="SignalP"/>
    </source>
</evidence>
<dbReference type="Proteomes" id="UP000604825">
    <property type="component" value="Unassembled WGS sequence"/>
</dbReference>
<dbReference type="PROSITE" id="PS51767">
    <property type="entry name" value="PEPTIDASE_A1"/>
    <property type="match status" value="1"/>
</dbReference>
<dbReference type="InterPro" id="IPR001461">
    <property type="entry name" value="Aspartic_peptidase_A1"/>
</dbReference>
<dbReference type="CDD" id="cd05476">
    <property type="entry name" value="pepsin_A_like_plant"/>
    <property type="match status" value="1"/>
</dbReference>
<organism evidence="9 10">
    <name type="scientific">Miscanthus lutarioriparius</name>
    <dbReference type="NCBI Taxonomy" id="422564"/>
    <lineage>
        <taxon>Eukaryota</taxon>
        <taxon>Viridiplantae</taxon>
        <taxon>Streptophyta</taxon>
        <taxon>Embryophyta</taxon>
        <taxon>Tracheophyta</taxon>
        <taxon>Spermatophyta</taxon>
        <taxon>Magnoliopsida</taxon>
        <taxon>Liliopsida</taxon>
        <taxon>Poales</taxon>
        <taxon>Poaceae</taxon>
        <taxon>PACMAD clade</taxon>
        <taxon>Panicoideae</taxon>
        <taxon>Andropogonodae</taxon>
        <taxon>Andropogoneae</taxon>
        <taxon>Saccharinae</taxon>
        <taxon>Miscanthus</taxon>
    </lineage>
</organism>
<dbReference type="EMBL" id="CAJGYO010000010">
    <property type="protein sequence ID" value="CAD6257396.1"/>
    <property type="molecule type" value="Genomic_DNA"/>
</dbReference>
<dbReference type="OrthoDB" id="2747330at2759"/>
<dbReference type="Pfam" id="PF14541">
    <property type="entry name" value="TAXi_C"/>
    <property type="match status" value="1"/>
</dbReference>
<keyword evidence="4" id="KW-0378">Hydrolase</keyword>
<keyword evidence="3" id="KW-0064">Aspartyl protease</keyword>
<dbReference type="InterPro" id="IPR021109">
    <property type="entry name" value="Peptidase_aspartic_dom_sf"/>
</dbReference>
<dbReference type="GO" id="GO:0006508">
    <property type="term" value="P:proteolysis"/>
    <property type="evidence" value="ECO:0007669"/>
    <property type="project" value="UniProtKB-KW"/>
</dbReference>
<keyword evidence="7" id="KW-0732">Signal</keyword>
<proteinExistence type="inferred from homology"/>
<dbReference type="InterPro" id="IPR034161">
    <property type="entry name" value="Pepsin-like_plant"/>
</dbReference>
<feature type="active site" evidence="6">
    <location>
        <position position="284"/>
    </location>
</feature>
<dbReference type="Pfam" id="PF14543">
    <property type="entry name" value="TAXi_N"/>
    <property type="match status" value="2"/>
</dbReference>
<evidence type="ECO:0000256" key="1">
    <source>
        <dbReference type="ARBA" id="ARBA00007447"/>
    </source>
</evidence>
<evidence type="ECO:0000313" key="9">
    <source>
        <dbReference type="EMBL" id="CAD6257396.1"/>
    </source>
</evidence>